<dbReference type="EMBL" id="CP019717">
    <property type="protein sequence ID" value="QHZ51316.1"/>
    <property type="molecule type" value="Genomic_DNA"/>
</dbReference>
<evidence type="ECO:0008006" key="3">
    <source>
        <dbReference type="Google" id="ProtNLM"/>
    </source>
</evidence>
<organism evidence="1 2">
    <name type="scientific">Paenibacillus larvae subsp. larvae</name>
    <dbReference type="NCBI Taxonomy" id="147375"/>
    <lineage>
        <taxon>Bacteria</taxon>
        <taxon>Bacillati</taxon>
        <taxon>Bacillota</taxon>
        <taxon>Bacilli</taxon>
        <taxon>Bacillales</taxon>
        <taxon>Paenibacillaceae</taxon>
        <taxon>Paenibacillus</taxon>
    </lineage>
</organism>
<protein>
    <recommendedName>
        <fullName evidence="3">DNA-packaging protein</fullName>
    </recommendedName>
</protein>
<proteinExistence type="predicted"/>
<reference evidence="1 2" key="1">
    <citation type="journal article" date="2020" name="Int. J. Med. Microbiol.">
        <title>Discovery of Paenibacillus larvae ERIC V: Phenotypic and genomic comparison to genotypes ERIC I-IV reveal different inventories of virulence factors which correlate with epidemiological prevalences of American Foulbrood.</title>
        <authorList>
            <person name="Beims H."/>
            <person name="Bunk B."/>
            <person name="Erler S."/>
            <person name="Mohr K.I."/>
            <person name="Sproer C."/>
            <person name="Pradella S."/>
            <person name="Gunther G."/>
            <person name="Rohde M."/>
            <person name="von der Ohe W."/>
            <person name="Steinert M."/>
        </authorList>
    </citation>
    <scope>NUCLEOTIDE SEQUENCE [LARGE SCALE GENOMIC DNA]</scope>
    <source>
        <strain evidence="1">Eric_V</strain>
    </source>
</reference>
<dbReference type="Proteomes" id="UP000464330">
    <property type="component" value="Chromosome"/>
</dbReference>
<accession>A0A6C0QSV7</accession>
<name>A0A6C0QSV7_9BACL</name>
<evidence type="ECO:0000313" key="2">
    <source>
        <dbReference type="Proteomes" id="UP000464330"/>
    </source>
</evidence>
<dbReference type="RefSeq" id="WP_237089799.1">
    <property type="nucleotide sequence ID" value="NZ_CP019717.1"/>
</dbReference>
<evidence type="ECO:0000313" key="1">
    <source>
        <dbReference type="EMBL" id="QHZ51316.1"/>
    </source>
</evidence>
<dbReference type="AlphaFoldDB" id="A0A6C0QSV7"/>
<gene>
    <name evidence="1" type="ORF">ERICV_02169</name>
</gene>
<sequence>MSMSGNDILAIVKLRLGLPDEFDALVLSYVKEIGERILHYCNIKDIPAALHEVWTSMVIDILRIEQPKLPGIEETNGTAENIKIGDTSISPANSSSVMNTSKKVMESIVTNYRVDLNPYRKMRW</sequence>